<dbReference type="Gene3D" id="1.20.1280.50">
    <property type="match status" value="1"/>
</dbReference>
<evidence type="ECO:0000313" key="2">
    <source>
        <dbReference type="EMBL" id="KAK3237150.1"/>
    </source>
</evidence>
<evidence type="ECO:0000259" key="1">
    <source>
        <dbReference type="Pfam" id="PF12937"/>
    </source>
</evidence>
<dbReference type="CDD" id="cd09917">
    <property type="entry name" value="F-box_SF"/>
    <property type="match status" value="1"/>
</dbReference>
<name>A0AAE0BJJ2_9CHLO</name>
<organism evidence="2 3">
    <name type="scientific">Cymbomonas tetramitiformis</name>
    <dbReference type="NCBI Taxonomy" id="36881"/>
    <lineage>
        <taxon>Eukaryota</taxon>
        <taxon>Viridiplantae</taxon>
        <taxon>Chlorophyta</taxon>
        <taxon>Pyramimonadophyceae</taxon>
        <taxon>Pyramimonadales</taxon>
        <taxon>Pyramimonadaceae</taxon>
        <taxon>Cymbomonas</taxon>
    </lineage>
</organism>
<keyword evidence="3" id="KW-1185">Reference proteome</keyword>
<gene>
    <name evidence="2" type="ORF">CYMTET_52757</name>
</gene>
<dbReference type="InterPro" id="IPR036047">
    <property type="entry name" value="F-box-like_dom_sf"/>
</dbReference>
<proteinExistence type="predicted"/>
<protein>
    <recommendedName>
        <fullName evidence="1">F-box domain-containing protein</fullName>
    </recommendedName>
</protein>
<dbReference type="AlphaFoldDB" id="A0AAE0BJJ2"/>
<reference evidence="2 3" key="1">
    <citation type="journal article" date="2015" name="Genome Biol. Evol.">
        <title>Comparative Genomics of a Bacterivorous Green Alga Reveals Evolutionary Causalities and Consequences of Phago-Mixotrophic Mode of Nutrition.</title>
        <authorList>
            <person name="Burns J.A."/>
            <person name="Paasch A."/>
            <person name="Narechania A."/>
            <person name="Kim E."/>
        </authorList>
    </citation>
    <scope>NUCLEOTIDE SEQUENCE [LARGE SCALE GENOMIC DNA]</scope>
    <source>
        <strain evidence="2 3">PLY_AMNH</strain>
    </source>
</reference>
<dbReference type="Proteomes" id="UP001190700">
    <property type="component" value="Unassembled WGS sequence"/>
</dbReference>
<dbReference type="InterPro" id="IPR001810">
    <property type="entry name" value="F-box_dom"/>
</dbReference>
<dbReference type="EMBL" id="LGRX02034693">
    <property type="protein sequence ID" value="KAK3237150.1"/>
    <property type="molecule type" value="Genomic_DNA"/>
</dbReference>
<dbReference type="SUPFAM" id="SSF81383">
    <property type="entry name" value="F-box domain"/>
    <property type="match status" value="1"/>
</dbReference>
<feature type="domain" description="F-box" evidence="1">
    <location>
        <begin position="4"/>
        <end position="51"/>
    </location>
</feature>
<comment type="caution">
    <text evidence="2">The sequence shown here is derived from an EMBL/GenBank/DDBJ whole genome shotgun (WGS) entry which is preliminary data.</text>
</comment>
<accession>A0AAE0BJJ2</accession>
<dbReference type="Pfam" id="PF12937">
    <property type="entry name" value="F-box-like"/>
    <property type="match status" value="1"/>
</dbReference>
<sequence length="174" mass="19901">MKLFDLPPYILCDVFLFSCTARDLAHVRLTCRRARELACTAEDDFWAQLFQNAFGARSQYWSFLEQPDIPWQARYRERVLAARNWKFGYCKVTREEFVAKELQEISEGIKTTALYLDGNMLVLGQTTVRVAPPCSSTRLSSLGYTCPRMTLAGFMGYTCPVMTLAGFRGYTCPL</sequence>
<evidence type="ECO:0000313" key="3">
    <source>
        <dbReference type="Proteomes" id="UP001190700"/>
    </source>
</evidence>